<evidence type="ECO:0000313" key="2">
    <source>
        <dbReference type="Proteomes" id="UP001148737"/>
    </source>
</evidence>
<dbReference type="EMBL" id="JANAKD010000161">
    <property type="protein sequence ID" value="KAJ3496779.1"/>
    <property type="molecule type" value="Genomic_DNA"/>
</dbReference>
<protein>
    <submittedName>
        <fullName evidence="1">Uncharacterized protein</fullName>
    </submittedName>
</protein>
<evidence type="ECO:0000313" key="1">
    <source>
        <dbReference type="EMBL" id="KAJ3496779.1"/>
    </source>
</evidence>
<gene>
    <name evidence="1" type="ORF">NLG97_g2405</name>
</gene>
<keyword evidence="2" id="KW-1185">Reference proteome</keyword>
<accession>A0ACC1R114</accession>
<reference evidence="1" key="1">
    <citation type="submission" date="2022-07" db="EMBL/GenBank/DDBJ databases">
        <title>Genome Sequence of Lecanicillium saksenae.</title>
        <authorList>
            <person name="Buettner E."/>
        </authorList>
    </citation>
    <scope>NUCLEOTIDE SEQUENCE</scope>
    <source>
        <strain evidence="1">VT-O1</strain>
    </source>
</reference>
<proteinExistence type="predicted"/>
<organism evidence="1 2">
    <name type="scientific">Lecanicillium saksenae</name>
    <dbReference type="NCBI Taxonomy" id="468837"/>
    <lineage>
        <taxon>Eukaryota</taxon>
        <taxon>Fungi</taxon>
        <taxon>Dikarya</taxon>
        <taxon>Ascomycota</taxon>
        <taxon>Pezizomycotina</taxon>
        <taxon>Sordariomycetes</taxon>
        <taxon>Hypocreomycetidae</taxon>
        <taxon>Hypocreales</taxon>
        <taxon>Cordycipitaceae</taxon>
        <taxon>Lecanicillium</taxon>
    </lineage>
</organism>
<dbReference type="Proteomes" id="UP001148737">
    <property type="component" value="Unassembled WGS sequence"/>
</dbReference>
<sequence length="338" mass="36349">MTKETLLITGATGMIGFRTLIFLLEQGHFNIRVAVRSESSYEKLLTYKPIIPYVSQLESVIVPDITLPGAYDEAVKGATHIVHVASPIPSRNTKDYETDLIQPAIQGTVGILQSAHKAGGVKKIVITASVAAITSSTQVGTGATINEETRTADVNRPFAHAMVAYGASKALSFQATDDFISTYNPSFVVVRILPSFVIGRDDTVTDVSEITKGTNGNVMGPLLGRVWEGPISGGSVHIDDVAKLHALALDASISGNELFLASNPVSIEWAEAFDIVKRRYPGEYAAGLFKFDSARRPESGLANIDSSKATKTFGIQFKNFEEQVTSVVDHYLELAKSA</sequence>
<name>A0ACC1R114_9HYPO</name>
<comment type="caution">
    <text evidence="1">The sequence shown here is derived from an EMBL/GenBank/DDBJ whole genome shotgun (WGS) entry which is preliminary data.</text>
</comment>